<dbReference type="PANTHER" id="PTHR28457:SF1">
    <property type="entry name" value="CILIA- AND FLAGELLA-ASSOCIATED PROTEIN 119"/>
    <property type="match status" value="1"/>
</dbReference>
<dbReference type="PANTHER" id="PTHR28457">
    <property type="entry name" value="COILED-COIL DOMAIN-CONTAINING PROTEIN 189"/>
    <property type="match status" value="1"/>
</dbReference>
<keyword evidence="1" id="KW-0175">Coiled coil</keyword>
<protein>
    <submittedName>
        <fullName evidence="2">Uncharacterized protein</fullName>
    </submittedName>
</protein>
<dbReference type="Proteomes" id="UP000886520">
    <property type="component" value="Chromosome 6"/>
</dbReference>
<dbReference type="EMBL" id="JABFUD020000006">
    <property type="protein sequence ID" value="KAI5079160.1"/>
    <property type="molecule type" value="Genomic_DNA"/>
</dbReference>
<proteinExistence type="predicted"/>
<keyword evidence="3" id="KW-1185">Reference proteome</keyword>
<feature type="coiled-coil region" evidence="1">
    <location>
        <begin position="179"/>
        <end position="206"/>
    </location>
</feature>
<gene>
    <name evidence="2" type="ORF">GOP47_0006831</name>
</gene>
<name>A0A9D4V466_ADICA</name>
<dbReference type="AlphaFoldDB" id="A0A9D4V466"/>
<dbReference type="InterPro" id="IPR032727">
    <property type="entry name" value="CLAMP"/>
</dbReference>
<evidence type="ECO:0000313" key="2">
    <source>
        <dbReference type="EMBL" id="KAI5079160.1"/>
    </source>
</evidence>
<evidence type="ECO:0000256" key="1">
    <source>
        <dbReference type="SAM" id="Coils"/>
    </source>
</evidence>
<comment type="caution">
    <text evidence="2">The sequence shown here is derived from an EMBL/GenBank/DDBJ whole genome shotgun (WGS) entry which is preliminary data.</text>
</comment>
<evidence type="ECO:0000313" key="3">
    <source>
        <dbReference type="Proteomes" id="UP000886520"/>
    </source>
</evidence>
<accession>A0A9D4V466</accession>
<reference evidence="2" key="1">
    <citation type="submission" date="2021-01" db="EMBL/GenBank/DDBJ databases">
        <title>Adiantum capillus-veneris genome.</title>
        <authorList>
            <person name="Fang Y."/>
            <person name="Liao Q."/>
        </authorList>
    </citation>
    <scope>NUCLEOTIDE SEQUENCE</scope>
    <source>
        <strain evidence="2">H3</strain>
        <tissue evidence="2">Leaf</tissue>
    </source>
</reference>
<sequence>MAKALVWRDLDEKQISTILEECDSSQSIKQRLQIFMKLEKSADPCSEILLDMYLHAFIFTQDNRFTTEKTSVFISILKDIHTQAVGESLTLERSWERTKDLLLLHSVQRPPFSTQIFSWADLKAITSYLLNTYYRHYKLYQYSFCPTLILNLETYKDDVEVAPAIPSLAEAISQQQWDVEQEALQKQEEDEQLKRLAEQALAEEAARQASIEAEYRNAMPEEVAQKTKLLVEFYLQQMKTELVTMLQEQDKKMEDKFSSLQSRAKGK</sequence>
<organism evidence="2 3">
    <name type="scientific">Adiantum capillus-veneris</name>
    <name type="common">Maidenhair fern</name>
    <dbReference type="NCBI Taxonomy" id="13818"/>
    <lineage>
        <taxon>Eukaryota</taxon>
        <taxon>Viridiplantae</taxon>
        <taxon>Streptophyta</taxon>
        <taxon>Embryophyta</taxon>
        <taxon>Tracheophyta</taxon>
        <taxon>Polypodiopsida</taxon>
        <taxon>Polypodiidae</taxon>
        <taxon>Polypodiales</taxon>
        <taxon>Pteridineae</taxon>
        <taxon>Pteridaceae</taxon>
        <taxon>Vittarioideae</taxon>
        <taxon>Adiantum</taxon>
    </lineage>
</organism>
<dbReference type="Pfam" id="PF14769">
    <property type="entry name" value="CLAMP"/>
    <property type="match status" value="1"/>
</dbReference>
<dbReference type="OrthoDB" id="425082at2759"/>